<sequence length="570" mass="63643">MSLIAKMFLLIAVLMTPVIALFTYSSQQSAEVITRQINIANQNRLGQFLLKVEGMMDQVSNLSNLITKDPDFTEFAQASPSMDRYAYAELMETVERKLGLFSLSVNKMSRINVYFPASQRAVSSDGPLAYDGAALQEAISANWTLRAVADRGVAKRAFVRHFVQPYSRGLDVLQASIVVEVELMEDNLVALLNEFKSAGNNDPFLFGPNRQYVFNGSSDERLSRLIPAATGFTTGMSPIAQRLQLDGKQYLAYYYKSDKLDWTLIDYVPLEDILAPVTRSRQLFYAAVAVLLLFGAVSVVLLYWNVQVPIKQLTAGVLRLAQGNFSERITKKPAREFQLLVLQFNRMAAQIQHLVEKVYAEELRAGEAVMKQLQSQINPHFLHNSLAYIVSMAKMNRTQPVISMAYSLSDYYKYMTRNVTMTTTVREEIAFVSSYVEIMNNQLDKIDFRVELPQDMLELTIPRLLIQPLVENAIGHGLEAKLGGGSLRITGCGDGPWWTITVTDNGVGLSAEACVELNKRLQSSDKEGEQVGLWNVSQRLRIQFGTEAGVIVSPAAGGGLAVELRWSREL</sequence>
<dbReference type="Pfam" id="PF00672">
    <property type="entry name" value="HAMP"/>
    <property type="match status" value="1"/>
</dbReference>
<comment type="subcellular location">
    <subcellularLocation>
        <location evidence="1">Cell membrane</location>
        <topology evidence="1">Multi-pass membrane protein</topology>
    </subcellularLocation>
</comment>
<proteinExistence type="predicted"/>
<dbReference type="SUPFAM" id="SSF55874">
    <property type="entry name" value="ATPase domain of HSP90 chaperone/DNA topoisomerase II/histidine kinase"/>
    <property type="match status" value="1"/>
</dbReference>
<dbReference type="Gene3D" id="1.10.8.500">
    <property type="entry name" value="HAMP domain in histidine kinase"/>
    <property type="match status" value="1"/>
</dbReference>
<dbReference type="PANTHER" id="PTHR34220:SF9">
    <property type="entry name" value="SIGNAL TRANSDUCTION HISTIDINE KINASE INTERNAL REGION DOMAIN-CONTAINING PROTEIN"/>
    <property type="match status" value="1"/>
</dbReference>
<evidence type="ECO:0000256" key="6">
    <source>
        <dbReference type="ARBA" id="ARBA00023136"/>
    </source>
</evidence>
<dbReference type="InterPro" id="IPR003594">
    <property type="entry name" value="HATPase_dom"/>
</dbReference>
<dbReference type="InterPro" id="IPR003660">
    <property type="entry name" value="HAMP_dom"/>
</dbReference>
<reference evidence="9 10" key="1">
    <citation type="submission" date="2017-03" db="EMBL/GenBank/DDBJ databases">
        <title>Isolation of Levoglucosan Utilizing Bacteria.</title>
        <authorList>
            <person name="Arya A.S."/>
        </authorList>
    </citation>
    <scope>NUCLEOTIDE SEQUENCE [LARGE SCALE GENOMIC DNA]</scope>
    <source>
        <strain evidence="9 10">MEC069</strain>
    </source>
</reference>
<dbReference type="SMART" id="SM00304">
    <property type="entry name" value="HAMP"/>
    <property type="match status" value="1"/>
</dbReference>
<keyword evidence="4" id="KW-0808">Transferase</keyword>
<evidence type="ECO:0000256" key="4">
    <source>
        <dbReference type="ARBA" id="ARBA00022679"/>
    </source>
</evidence>
<keyword evidence="10" id="KW-1185">Reference proteome</keyword>
<dbReference type="GO" id="GO:0000155">
    <property type="term" value="F:phosphorelay sensor kinase activity"/>
    <property type="evidence" value="ECO:0007669"/>
    <property type="project" value="InterPro"/>
</dbReference>
<keyword evidence="7" id="KW-0812">Transmembrane</keyword>
<accession>A0A4Y8PR45</accession>
<dbReference type="EMBL" id="MYFO01000054">
    <property type="protein sequence ID" value="TFE83213.1"/>
    <property type="molecule type" value="Genomic_DNA"/>
</dbReference>
<keyword evidence="6 7" id="KW-0472">Membrane</keyword>
<evidence type="ECO:0000313" key="10">
    <source>
        <dbReference type="Proteomes" id="UP000298246"/>
    </source>
</evidence>
<dbReference type="PROSITE" id="PS50885">
    <property type="entry name" value="HAMP"/>
    <property type="match status" value="1"/>
</dbReference>
<evidence type="ECO:0000256" key="2">
    <source>
        <dbReference type="ARBA" id="ARBA00022475"/>
    </source>
</evidence>
<dbReference type="CDD" id="cd06225">
    <property type="entry name" value="HAMP"/>
    <property type="match status" value="1"/>
</dbReference>
<dbReference type="AlphaFoldDB" id="A0A4Y8PR45"/>
<dbReference type="Pfam" id="PF06580">
    <property type="entry name" value="His_kinase"/>
    <property type="match status" value="1"/>
</dbReference>
<evidence type="ECO:0000256" key="5">
    <source>
        <dbReference type="ARBA" id="ARBA00022777"/>
    </source>
</evidence>
<dbReference type="SUPFAM" id="SSF158472">
    <property type="entry name" value="HAMP domain-like"/>
    <property type="match status" value="1"/>
</dbReference>
<dbReference type="RefSeq" id="WP_134757367.1">
    <property type="nucleotide sequence ID" value="NZ_MYFO02000001.1"/>
</dbReference>
<dbReference type="GO" id="GO:0005886">
    <property type="term" value="C:plasma membrane"/>
    <property type="evidence" value="ECO:0007669"/>
    <property type="project" value="UniProtKB-SubCell"/>
</dbReference>
<evidence type="ECO:0000313" key="9">
    <source>
        <dbReference type="EMBL" id="TFE83213.1"/>
    </source>
</evidence>
<name>A0A4Y8PR45_9BACL</name>
<dbReference type="InterPro" id="IPR036890">
    <property type="entry name" value="HATPase_C_sf"/>
</dbReference>
<evidence type="ECO:0000256" key="3">
    <source>
        <dbReference type="ARBA" id="ARBA00022553"/>
    </source>
</evidence>
<gene>
    <name evidence="9" type="ORF">B5M42_23490</name>
</gene>
<feature type="domain" description="HAMP" evidence="8">
    <location>
        <begin position="304"/>
        <end position="356"/>
    </location>
</feature>
<dbReference type="Pfam" id="PF02518">
    <property type="entry name" value="HATPase_c"/>
    <property type="match status" value="1"/>
</dbReference>
<dbReference type="InterPro" id="IPR050640">
    <property type="entry name" value="Bact_2-comp_sensor_kinase"/>
</dbReference>
<comment type="caution">
    <text evidence="9">The sequence shown here is derived from an EMBL/GenBank/DDBJ whole genome shotgun (WGS) entry which is preliminary data.</text>
</comment>
<keyword evidence="3" id="KW-0597">Phosphoprotein</keyword>
<keyword evidence="2" id="KW-1003">Cell membrane</keyword>
<protein>
    <recommendedName>
        <fullName evidence="8">HAMP domain-containing protein</fullName>
    </recommendedName>
</protein>
<dbReference type="SMART" id="SM00387">
    <property type="entry name" value="HATPase_c"/>
    <property type="match status" value="1"/>
</dbReference>
<dbReference type="InterPro" id="IPR010559">
    <property type="entry name" value="Sig_transdc_His_kin_internal"/>
</dbReference>
<dbReference type="Gene3D" id="3.30.450.20">
    <property type="entry name" value="PAS domain"/>
    <property type="match status" value="1"/>
</dbReference>
<dbReference type="PANTHER" id="PTHR34220">
    <property type="entry name" value="SENSOR HISTIDINE KINASE YPDA"/>
    <property type="match status" value="1"/>
</dbReference>
<keyword evidence="5" id="KW-0418">Kinase</keyword>
<feature type="transmembrane region" description="Helical" evidence="7">
    <location>
        <begin position="283"/>
        <end position="304"/>
    </location>
</feature>
<evidence type="ECO:0000256" key="7">
    <source>
        <dbReference type="SAM" id="Phobius"/>
    </source>
</evidence>
<evidence type="ECO:0000256" key="1">
    <source>
        <dbReference type="ARBA" id="ARBA00004651"/>
    </source>
</evidence>
<dbReference type="OrthoDB" id="2521939at2"/>
<dbReference type="Proteomes" id="UP000298246">
    <property type="component" value="Unassembled WGS sequence"/>
</dbReference>
<evidence type="ECO:0000259" key="8">
    <source>
        <dbReference type="PROSITE" id="PS50885"/>
    </source>
</evidence>
<organism evidence="9 10">
    <name type="scientific">Paenibacillus athensensis</name>
    <dbReference type="NCBI Taxonomy" id="1967502"/>
    <lineage>
        <taxon>Bacteria</taxon>
        <taxon>Bacillati</taxon>
        <taxon>Bacillota</taxon>
        <taxon>Bacilli</taxon>
        <taxon>Bacillales</taxon>
        <taxon>Paenibacillaceae</taxon>
        <taxon>Paenibacillus</taxon>
    </lineage>
</organism>
<keyword evidence="7" id="KW-1133">Transmembrane helix</keyword>
<dbReference type="Gene3D" id="3.30.565.10">
    <property type="entry name" value="Histidine kinase-like ATPase, C-terminal domain"/>
    <property type="match status" value="1"/>
</dbReference>